<gene>
    <name evidence="1" type="ORF">VN24_14875</name>
</gene>
<dbReference type="PATRIC" id="fig|1126833.4.peg.3260"/>
<sequence>MDREIKSHYSTVIFGATFSGIGAALAAPGDTLVLERSGSVGQEFIESFNPGRYGAPLSLSAFGQAFVEELLMRNVIATPEEPVHLPALHPILCRKVLDANAQVIFLAETLLVQPLENRFEVVFFSASGMRTITAGRILDTTTRSYPVPATVSCRNGGG</sequence>
<dbReference type="STRING" id="1126833.VN24_14875"/>
<proteinExistence type="predicted"/>
<reference evidence="1 2" key="1">
    <citation type="journal article" date="2015" name="J. Biotechnol.">
        <title>Complete genome sequence of Paenibacillus beijingensis 7188(T) (=DSM 24997(T)), a novel rhizobacterium from jujube garden soil.</title>
        <authorList>
            <person name="Kwak Y."/>
            <person name="Shin J.H."/>
        </authorList>
    </citation>
    <scope>NUCLEOTIDE SEQUENCE [LARGE SCALE GENOMIC DNA]</scope>
    <source>
        <strain evidence="1 2">DSM 24997</strain>
    </source>
</reference>
<dbReference type="EMBL" id="CP011058">
    <property type="protein sequence ID" value="AJY75606.1"/>
    <property type="molecule type" value="Genomic_DNA"/>
</dbReference>
<keyword evidence="2" id="KW-1185">Reference proteome</keyword>
<evidence type="ECO:0000313" key="1">
    <source>
        <dbReference type="EMBL" id="AJY75606.1"/>
    </source>
</evidence>
<evidence type="ECO:0008006" key="3">
    <source>
        <dbReference type="Google" id="ProtNLM"/>
    </source>
</evidence>
<name>A0A0D5NK40_9BACL</name>
<evidence type="ECO:0000313" key="2">
    <source>
        <dbReference type="Proteomes" id="UP000032633"/>
    </source>
</evidence>
<dbReference type="OrthoDB" id="2598907at2"/>
<dbReference type="AlphaFoldDB" id="A0A0D5NK40"/>
<accession>A0A0D5NK40</accession>
<dbReference type="HOGENOM" id="CLU_1667654_0_0_9"/>
<dbReference type="KEGG" id="pbj:VN24_14875"/>
<reference evidence="2" key="2">
    <citation type="submission" date="2015-03" db="EMBL/GenBank/DDBJ databases">
        <title>Genome sequence of Paenibacillus beijingensis strain DSM 24997T.</title>
        <authorList>
            <person name="Kwak Y."/>
            <person name="Shin J.-H."/>
        </authorList>
    </citation>
    <scope>NUCLEOTIDE SEQUENCE [LARGE SCALE GENOMIC DNA]</scope>
    <source>
        <strain evidence="2">DSM 24997</strain>
    </source>
</reference>
<organism evidence="1 2">
    <name type="scientific">Paenibacillus beijingensis</name>
    <dbReference type="NCBI Taxonomy" id="1126833"/>
    <lineage>
        <taxon>Bacteria</taxon>
        <taxon>Bacillati</taxon>
        <taxon>Bacillota</taxon>
        <taxon>Bacilli</taxon>
        <taxon>Bacillales</taxon>
        <taxon>Paenibacillaceae</taxon>
        <taxon>Paenibacillus</taxon>
    </lineage>
</organism>
<protein>
    <recommendedName>
        <fullName evidence="3">FAD-dependent oxidoreductase 2 FAD binding domain-containing protein</fullName>
    </recommendedName>
</protein>
<dbReference type="RefSeq" id="WP_045671034.1">
    <property type="nucleotide sequence ID" value="NZ_CP011058.1"/>
</dbReference>
<dbReference type="Proteomes" id="UP000032633">
    <property type="component" value="Chromosome"/>
</dbReference>